<dbReference type="KEGG" id="ash:AL1_24890"/>
<dbReference type="HOGENOM" id="CLU_1757060_0_0_10"/>
<feature type="transmembrane region" description="Helical" evidence="2">
    <location>
        <begin position="70"/>
        <end position="89"/>
    </location>
</feature>
<feature type="transmembrane region" description="Helical" evidence="2">
    <location>
        <begin position="120"/>
        <end position="144"/>
    </location>
</feature>
<reference evidence="3 4" key="2">
    <citation type="submission" date="2010-03" db="EMBL/GenBank/DDBJ databases">
        <authorList>
            <person name="Pajon A."/>
        </authorList>
    </citation>
    <scope>NUCLEOTIDE SEQUENCE [LARGE SCALE GENOMIC DNA]</scope>
    <source>
        <strain evidence="3 4">WAL 8301</strain>
    </source>
</reference>
<keyword evidence="2" id="KW-1133">Transmembrane helix</keyword>
<proteinExistence type="predicted"/>
<organism evidence="3 4">
    <name type="scientific">Alistipes shahii WAL 8301</name>
    <dbReference type="NCBI Taxonomy" id="717959"/>
    <lineage>
        <taxon>Bacteria</taxon>
        <taxon>Pseudomonadati</taxon>
        <taxon>Bacteroidota</taxon>
        <taxon>Bacteroidia</taxon>
        <taxon>Bacteroidales</taxon>
        <taxon>Rikenellaceae</taxon>
        <taxon>Alistipes</taxon>
    </lineage>
</organism>
<dbReference type="STRING" id="717959.AL1_24890"/>
<evidence type="ECO:0000256" key="2">
    <source>
        <dbReference type="SAM" id="Phobius"/>
    </source>
</evidence>
<sequence length="149" mass="17775">MAQDEIEKALQEAEETLKRIEAKTEKMRYDSQRDVLKHFDRIHDHLFLLNTVFITGYIALLQIGTHFSRFILILPFICLAILIYVEHYMKESARKYKDINNINLTIFFAECNRRDSRATIISFFVIILTSFELLYTIYICIFKLQPIWS</sequence>
<dbReference type="RefSeq" id="WP_015547519.1">
    <property type="nucleotide sequence ID" value="NC_021030.1"/>
</dbReference>
<keyword evidence="2" id="KW-0812">Transmembrane</keyword>
<gene>
    <name evidence="3" type="ORF">AL1_24890</name>
</gene>
<evidence type="ECO:0000313" key="3">
    <source>
        <dbReference type="EMBL" id="CBK64707.1"/>
    </source>
</evidence>
<accession>D4IP45</accession>
<dbReference type="Proteomes" id="UP000008794">
    <property type="component" value="Chromosome"/>
</dbReference>
<feature type="transmembrane region" description="Helical" evidence="2">
    <location>
        <begin position="46"/>
        <end position="64"/>
    </location>
</feature>
<dbReference type="GeneID" id="92757657"/>
<dbReference type="AlphaFoldDB" id="D4IP45"/>
<reference evidence="3 4" key="1">
    <citation type="submission" date="2010-03" db="EMBL/GenBank/DDBJ databases">
        <title>The genome sequence of Alistipes shahii WAL 8301.</title>
        <authorList>
            <consortium name="metaHIT consortium -- http://www.metahit.eu/"/>
            <person name="Pajon A."/>
            <person name="Turner K."/>
            <person name="Parkhill J."/>
        </authorList>
    </citation>
    <scope>NUCLEOTIDE SEQUENCE [LARGE SCALE GENOMIC DNA]</scope>
    <source>
        <strain evidence="3 4">WAL 8301</strain>
    </source>
</reference>
<dbReference type="EMBL" id="FP929032">
    <property type="protein sequence ID" value="CBK64707.1"/>
    <property type="molecule type" value="Genomic_DNA"/>
</dbReference>
<evidence type="ECO:0000313" key="4">
    <source>
        <dbReference type="Proteomes" id="UP000008794"/>
    </source>
</evidence>
<evidence type="ECO:0000256" key="1">
    <source>
        <dbReference type="SAM" id="Coils"/>
    </source>
</evidence>
<dbReference type="BioCyc" id="ASHA717959:AL1_RS11720-MONOMER"/>
<keyword evidence="1" id="KW-0175">Coiled coil</keyword>
<keyword evidence="2" id="KW-0472">Membrane</keyword>
<feature type="coiled-coil region" evidence="1">
    <location>
        <begin position="3"/>
        <end position="30"/>
    </location>
</feature>
<dbReference type="PATRIC" id="fig|717959.3.peg.991"/>
<protein>
    <submittedName>
        <fullName evidence="3">Uncharacterized protein</fullName>
    </submittedName>
</protein>
<dbReference type="OrthoDB" id="796230at2"/>
<name>D4IP45_9BACT</name>
<keyword evidence="4" id="KW-1185">Reference proteome</keyword>